<proteinExistence type="predicted"/>
<keyword evidence="2" id="KW-1185">Reference proteome</keyword>
<dbReference type="EMBL" id="GG662647">
    <property type="protein sequence ID" value="EWS73597.1"/>
    <property type="molecule type" value="Genomic_DNA"/>
</dbReference>
<sequence length="77" mass="9115">MRQKGQQPNILIYYKDRVLIINEPISICYFSNQIHIQICVILKRINQKQDFTKFTYLSFDNINSKPTLLNPLITGKQ</sequence>
<dbReference type="InParanoid" id="W7X8B8"/>
<protein>
    <submittedName>
        <fullName evidence="1">Uncharacterized protein</fullName>
    </submittedName>
</protein>
<name>W7X8B8_TETTS</name>
<dbReference type="Proteomes" id="UP000009168">
    <property type="component" value="Unassembled WGS sequence"/>
</dbReference>
<reference evidence="2" key="1">
    <citation type="journal article" date="2006" name="PLoS Biol.">
        <title>Macronuclear genome sequence of the ciliate Tetrahymena thermophila, a model eukaryote.</title>
        <authorList>
            <person name="Eisen J.A."/>
            <person name="Coyne R.S."/>
            <person name="Wu M."/>
            <person name="Wu D."/>
            <person name="Thiagarajan M."/>
            <person name="Wortman J.R."/>
            <person name="Badger J.H."/>
            <person name="Ren Q."/>
            <person name="Amedeo P."/>
            <person name="Jones K.M."/>
            <person name="Tallon L.J."/>
            <person name="Delcher A.L."/>
            <person name="Salzberg S.L."/>
            <person name="Silva J.C."/>
            <person name="Haas B.J."/>
            <person name="Majoros W.H."/>
            <person name="Farzad M."/>
            <person name="Carlton J.M."/>
            <person name="Smith R.K. Jr."/>
            <person name="Garg J."/>
            <person name="Pearlman R.E."/>
            <person name="Karrer K.M."/>
            <person name="Sun L."/>
            <person name="Manning G."/>
            <person name="Elde N.C."/>
            <person name="Turkewitz A.P."/>
            <person name="Asai D.J."/>
            <person name="Wilkes D.E."/>
            <person name="Wang Y."/>
            <person name="Cai H."/>
            <person name="Collins K."/>
            <person name="Stewart B.A."/>
            <person name="Lee S.R."/>
            <person name="Wilamowska K."/>
            <person name="Weinberg Z."/>
            <person name="Ruzzo W.L."/>
            <person name="Wloga D."/>
            <person name="Gaertig J."/>
            <person name="Frankel J."/>
            <person name="Tsao C.-C."/>
            <person name="Gorovsky M.A."/>
            <person name="Keeling P.J."/>
            <person name="Waller R.F."/>
            <person name="Patron N.J."/>
            <person name="Cherry J.M."/>
            <person name="Stover N.A."/>
            <person name="Krieger C.J."/>
            <person name="del Toro C."/>
            <person name="Ryder H.F."/>
            <person name="Williamson S.C."/>
            <person name="Barbeau R.A."/>
            <person name="Hamilton E.P."/>
            <person name="Orias E."/>
        </authorList>
    </citation>
    <scope>NUCLEOTIDE SEQUENCE [LARGE SCALE GENOMIC DNA]</scope>
    <source>
        <strain evidence="2">SB210</strain>
    </source>
</reference>
<evidence type="ECO:0000313" key="1">
    <source>
        <dbReference type="EMBL" id="EWS73597.1"/>
    </source>
</evidence>
<gene>
    <name evidence="1" type="ORF">TTHERM_000249759</name>
</gene>
<dbReference type="RefSeq" id="XP_012653827.1">
    <property type="nucleotide sequence ID" value="XM_012798373.1"/>
</dbReference>
<dbReference type="KEGG" id="tet:TTHERM_000249759"/>
<accession>W7X8B8</accession>
<organism evidence="1 2">
    <name type="scientific">Tetrahymena thermophila (strain SB210)</name>
    <dbReference type="NCBI Taxonomy" id="312017"/>
    <lineage>
        <taxon>Eukaryota</taxon>
        <taxon>Sar</taxon>
        <taxon>Alveolata</taxon>
        <taxon>Ciliophora</taxon>
        <taxon>Intramacronucleata</taxon>
        <taxon>Oligohymenophorea</taxon>
        <taxon>Hymenostomatida</taxon>
        <taxon>Tetrahymenina</taxon>
        <taxon>Tetrahymenidae</taxon>
        <taxon>Tetrahymena</taxon>
    </lineage>
</organism>
<dbReference type="AlphaFoldDB" id="W7X8B8"/>
<dbReference type="GeneID" id="24438025"/>
<evidence type="ECO:0000313" key="2">
    <source>
        <dbReference type="Proteomes" id="UP000009168"/>
    </source>
</evidence>